<keyword evidence="1" id="KW-1133">Transmembrane helix</keyword>
<evidence type="ECO:0000259" key="2">
    <source>
        <dbReference type="Pfam" id="PF00892"/>
    </source>
</evidence>
<feature type="transmembrane region" description="Helical" evidence="1">
    <location>
        <begin position="118"/>
        <end position="135"/>
    </location>
</feature>
<feature type="transmembrane region" description="Helical" evidence="1">
    <location>
        <begin position="250"/>
        <end position="268"/>
    </location>
</feature>
<feature type="transmembrane region" description="Helical" evidence="1">
    <location>
        <begin position="141"/>
        <end position="163"/>
    </location>
</feature>
<evidence type="ECO:0000313" key="3">
    <source>
        <dbReference type="EMBL" id="KKU20761.1"/>
    </source>
</evidence>
<name>A0A0G1NJX1_9BACT</name>
<dbReference type="PANTHER" id="PTHR22911:SF137">
    <property type="entry name" value="SOLUTE CARRIER FAMILY 35 MEMBER G2-RELATED"/>
    <property type="match status" value="1"/>
</dbReference>
<evidence type="ECO:0000313" key="4">
    <source>
        <dbReference type="Proteomes" id="UP000034569"/>
    </source>
</evidence>
<dbReference type="PANTHER" id="PTHR22911">
    <property type="entry name" value="ACYL-MALONYL CONDENSING ENZYME-RELATED"/>
    <property type="match status" value="1"/>
</dbReference>
<keyword evidence="1" id="KW-0472">Membrane</keyword>
<dbReference type="InterPro" id="IPR037185">
    <property type="entry name" value="EmrE-like"/>
</dbReference>
<gene>
    <name evidence="3" type="ORF">UX33_C0038G0002</name>
</gene>
<feature type="transmembrane region" description="Helical" evidence="1">
    <location>
        <begin position="61"/>
        <end position="80"/>
    </location>
</feature>
<feature type="transmembrane region" description="Helical" evidence="1">
    <location>
        <begin position="175"/>
        <end position="196"/>
    </location>
</feature>
<protein>
    <submittedName>
        <fullName evidence="3">Conserved hypothetical membrane protein, DUF6 family</fullName>
    </submittedName>
</protein>
<proteinExistence type="predicted"/>
<accession>A0A0G1NJX1</accession>
<dbReference type="SUPFAM" id="SSF103481">
    <property type="entry name" value="Multidrug resistance efflux transporter EmrE"/>
    <property type="match status" value="1"/>
</dbReference>
<comment type="caution">
    <text evidence="3">The sequence shown here is derived from an EMBL/GenBank/DDBJ whole genome shotgun (WGS) entry which is preliminary data.</text>
</comment>
<reference evidence="3 4" key="1">
    <citation type="journal article" date="2015" name="Nature">
        <title>rRNA introns, odd ribosomes, and small enigmatic genomes across a large radiation of phyla.</title>
        <authorList>
            <person name="Brown C.T."/>
            <person name="Hug L.A."/>
            <person name="Thomas B.C."/>
            <person name="Sharon I."/>
            <person name="Castelle C.J."/>
            <person name="Singh A."/>
            <person name="Wilkins M.J."/>
            <person name="Williams K.H."/>
            <person name="Banfield J.F."/>
        </authorList>
    </citation>
    <scope>NUCLEOTIDE SEQUENCE [LARGE SCALE GENOMIC DNA]</scope>
</reference>
<dbReference type="AlphaFoldDB" id="A0A0G1NJX1"/>
<dbReference type="EMBL" id="LCLU01000038">
    <property type="protein sequence ID" value="KKU20761.1"/>
    <property type="molecule type" value="Genomic_DNA"/>
</dbReference>
<keyword evidence="1" id="KW-0812">Transmembrane</keyword>
<dbReference type="InterPro" id="IPR000620">
    <property type="entry name" value="EamA_dom"/>
</dbReference>
<sequence>MNWILLSLLAPLFWASSNFVDKYILGKYTRGIFDFLFFSTITSLFLFLILFIFVGMPELTMYSWIPILTGVILIYSYGFYGKALEQGDTSALVILFKFIPVLTVVLAFIFLGQTLSSNELLGFVVVLAGATIVSFEKSRGIFIKGFGMILIAILMWSVMTLFIDYGLTKMSFWDYFLLDTLGSTLAGLTLFIIPAMRRQIIDGLKTATTGKYIWFSGNNLLDFFGQMSIKKALAIAPSAGLVTVVMQAQSFYAIVIGILLTLIIPGVIKEDISASVLIKKFIGALIMFSGVYILLL</sequence>
<organism evidence="3 4">
    <name type="scientific">Candidatus Azambacteria bacterium GW2011_GWC1_46_13</name>
    <dbReference type="NCBI Taxonomy" id="1618619"/>
    <lineage>
        <taxon>Bacteria</taxon>
        <taxon>Candidatus Azamiibacteriota</taxon>
    </lineage>
</organism>
<evidence type="ECO:0000256" key="1">
    <source>
        <dbReference type="SAM" id="Phobius"/>
    </source>
</evidence>
<dbReference type="Proteomes" id="UP000034569">
    <property type="component" value="Unassembled WGS sequence"/>
</dbReference>
<dbReference type="Pfam" id="PF00892">
    <property type="entry name" value="EamA"/>
    <property type="match status" value="1"/>
</dbReference>
<dbReference type="GO" id="GO:0016020">
    <property type="term" value="C:membrane"/>
    <property type="evidence" value="ECO:0007669"/>
    <property type="project" value="InterPro"/>
</dbReference>
<feature type="transmembrane region" description="Helical" evidence="1">
    <location>
        <begin position="92"/>
        <end position="111"/>
    </location>
</feature>
<feature type="transmembrane region" description="Helical" evidence="1">
    <location>
        <begin position="277"/>
        <end position="295"/>
    </location>
</feature>
<feature type="transmembrane region" description="Helical" evidence="1">
    <location>
        <begin position="35"/>
        <end position="54"/>
    </location>
</feature>
<feature type="domain" description="EamA" evidence="2">
    <location>
        <begin position="2"/>
        <end position="134"/>
    </location>
</feature>